<dbReference type="AlphaFoldDB" id="A0A510Y533"/>
<dbReference type="PANTHER" id="PTHR43320:SF2">
    <property type="entry name" value="2-DEHYDRO-3-DEOXYGLUCONOKINASE_2-DEHYDRO-3-DEOXYGALACTONOKINASE"/>
    <property type="match status" value="1"/>
</dbReference>
<keyword evidence="6" id="KW-1185">Reference proteome</keyword>
<dbReference type="GO" id="GO:0016301">
    <property type="term" value="F:kinase activity"/>
    <property type="evidence" value="ECO:0007669"/>
    <property type="project" value="UniProtKB-KW"/>
</dbReference>
<organism evidence="5 6">
    <name type="scientific">Marinococcus halophilus</name>
    <dbReference type="NCBI Taxonomy" id="1371"/>
    <lineage>
        <taxon>Bacteria</taxon>
        <taxon>Bacillati</taxon>
        <taxon>Bacillota</taxon>
        <taxon>Bacilli</taxon>
        <taxon>Bacillales</taxon>
        <taxon>Bacillaceae</taxon>
        <taxon>Marinococcus</taxon>
    </lineage>
</organism>
<dbReference type="InterPro" id="IPR052700">
    <property type="entry name" value="Carb_kinase_PfkB-like"/>
</dbReference>
<gene>
    <name evidence="5" type="ORF">MHA01_11580</name>
</gene>
<dbReference type="SUPFAM" id="SSF53613">
    <property type="entry name" value="Ribokinase-like"/>
    <property type="match status" value="1"/>
</dbReference>
<dbReference type="PANTHER" id="PTHR43320">
    <property type="entry name" value="SUGAR KINASE"/>
    <property type="match status" value="1"/>
</dbReference>
<evidence type="ECO:0000313" key="5">
    <source>
        <dbReference type="EMBL" id="GEK58253.1"/>
    </source>
</evidence>
<dbReference type="Pfam" id="PF00294">
    <property type="entry name" value="PfkB"/>
    <property type="match status" value="1"/>
</dbReference>
<evidence type="ECO:0000259" key="4">
    <source>
        <dbReference type="Pfam" id="PF00294"/>
    </source>
</evidence>
<evidence type="ECO:0000256" key="2">
    <source>
        <dbReference type="ARBA" id="ARBA00022679"/>
    </source>
</evidence>
<dbReference type="Gene3D" id="3.40.1190.20">
    <property type="match status" value="1"/>
</dbReference>
<dbReference type="InterPro" id="IPR029056">
    <property type="entry name" value="Ribokinase-like"/>
</dbReference>
<dbReference type="EMBL" id="BJUN01000005">
    <property type="protein sequence ID" value="GEK58253.1"/>
    <property type="molecule type" value="Genomic_DNA"/>
</dbReference>
<evidence type="ECO:0000256" key="3">
    <source>
        <dbReference type="ARBA" id="ARBA00022777"/>
    </source>
</evidence>
<evidence type="ECO:0000313" key="6">
    <source>
        <dbReference type="Proteomes" id="UP000321051"/>
    </source>
</evidence>
<evidence type="ECO:0000256" key="1">
    <source>
        <dbReference type="ARBA" id="ARBA00010688"/>
    </source>
</evidence>
<name>A0A510Y533_MARHA</name>
<keyword evidence="3" id="KW-0418">Kinase</keyword>
<protein>
    <recommendedName>
        <fullName evidence="4">Carbohydrate kinase PfkB domain-containing protein</fullName>
    </recommendedName>
</protein>
<proteinExistence type="inferred from homology"/>
<dbReference type="Proteomes" id="UP000321051">
    <property type="component" value="Unassembled WGS sequence"/>
</dbReference>
<comment type="similarity">
    <text evidence="1">Belongs to the carbohydrate kinase PfkB family.</text>
</comment>
<sequence>MDVFHVSGITPALGPAMHNLTMTALKEAASRGVQVSFDCNYRAKLWSPEEAKASFEAILPYVDTCFISHKDFVYLLGMDGDEVFSPEQLERLYDQAARKYQISTMASTHRTAASASSNSLTGYYYDGSRLHASSTVSFDLLERVGGGDSFASGILHGVLQENWEPQQIVDFATGSSVLKHMVYGDSNQFDEAYVLQFVENQDNDVKR</sequence>
<dbReference type="InterPro" id="IPR011611">
    <property type="entry name" value="PfkB_dom"/>
</dbReference>
<accession>A0A510Y533</accession>
<comment type="caution">
    <text evidence="5">The sequence shown here is derived from an EMBL/GenBank/DDBJ whole genome shotgun (WGS) entry which is preliminary data.</text>
</comment>
<keyword evidence="2" id="KW-0808">Transferase</keyword>
<reference evidence="5 6" key="1">
    <citation type="submission" date="2019-07" db="EMBL/GenBank/DDBJ databases">
        <title>Whole genome shotgun sequence of Marinococcus halophilus NBRC 102359.</title>
        <authorList>
            <person name="Hosoyama A."/>
            <person name="Uohara A."/>
            <person name="Ohji S."/>
            <person name="Ichikawa N."/>
        </authorList>
    </citation>
    <scope>NUCLEOTIDE SEQUENCE [LARGE SCALE GENOMIC DNA]</scope>
    <source>
        <strain evidence="5 6">NBRC 102359</strain>
    </source>
</reference>
<feature type="domain" description="Carbohydrate kinase PfkB" evidence="4">
    <location>
        <begin position="2"/>
        <end position="179"/>
    </location>
</feature>